<sequence length="364" mass="40088">MPIYGDYHGDFQNSSISTWDQIQISLKILLPSYQPFLSDSAVVESFLTNQNQMQIENKEEDEEITDRRYHDSVSVFEGGVARSAEVGVSAKRKVEHRDLLVAGVEMVTRPPPKPPHLQSQAGVYDDVEDVADLNSQGCQRSKASDGAVDRSCHDCGGDIDDKAVSSARVGAFMRGRWSTSTVEDGTTERTVALEVKPHGTTNTCRFGAVMRRLRQLFLLTPPPLLAAVFPWNRNGDGMVEQEQEREAKVQGAEVVAMIGNLVLCAGEAQEYTLKRRMQGSARSGSGLAGVGDSHGALWRHGSGGVMTIFCSGGEWLGFMEPSVTLRRPQMREKMLNPLQDWMGLQDVVKIQFHSTIGLLFLSKT</sequence>
<proteinExistence type="predicted"/>
<reference evidence="1 2" key="1">
    <citation type="journal article" date="2023" name="Plants (Basel)">
        <title>Bridging the Gap: Combining Genomics and Transcriptomics Approaches to Understand Stylosanthes scabra, an Orphan Legume from the Brazilian Caatinga.</title>
        <authorList>
            <person name="Ferreira-Neto J.R.C."/>
            <person name="da Silva M.D."/>
            <person name="Binneck E."/>
            <person name="de Melo N.F."/>
            <person name="da Silva R.H."/>
            <person name="de Melo A.L.T.M."/>
            <person name="Pandolfi V."/>
            <person name="Bustamante F.O."/>
            <person name="Brasileiro-Vidal A.C."/>
            <person name="Benko-Iseppon A.M."/>
        </authorList>
    </citation>
    <scope>NUCLEOTIDE SEQUENCE [LARGE SCALE GENOMIC DNA]</scope>
    <source>
        <tissue evidence="1">Leaves</tissue>
    </source>
</reference>
<protein>
    <submittedName>
        <fullName evidence="1">Uncharacterized protein</fullName>
    </submittedName>
</protein>
<accession>A0ABU6Q715</accession>
<dbReference type="EMBL" id="JASCZI010000045">
    <property type="protein sequence ID" value="MED6107656.1"/>
    <property type="molecule type" value="Genomic_DNA"/>
</dbReference>
<comment type="caution">
    <text evidence="1">The sequence shown here is derived from an EMBL/GenBank/DDBJ whole genome shotgun (WGS) entry which is preliminary data.</text>
</comment>
<evidence type="ECO:0000313" key="1">
    <source>
        <dbReference type="EMBL" id="MED6107656.1"/>
    </source>
</evidence>
<name>A0ABU6Q715_9FABA</name>
<gene>
    <name evidence="1" type="ORF">PIB30_016099</name>
</gene>
<dbReference type="Proteomes" id="UP001341840">
    <property type="component" value="Unassembled WGS sequence"/>
</dbReference>
<evidence type="ECO:0000313" key="2">
    <source>
        <dbReference type="Proteomes" id="UP001341840"/>
    </source>
</evidence>
<organism evidence="1 2">
    <name type="scientific">Stylosanthes scabra</name>
    <dbReference type="NCBI Taxonomy" id="79078"/>
    <lineage>
        <taxon>Eukaryota</taxon>
        <taxon>Viridiplantae</taxon>
        <taxon>Streptophyta</taxon>
        <taxon>Embryophyta</taxon>
        <taxon>Tracheophyta</taxon>
        <taxon>Spermatophyta</taxon>
        <taxon>Magnoliopsida</taxon>
        <taxon>eudicotyledons</taxon>
        <taxon>Gunneridae</taxon>
        <taxon>Pentapetalae</taxon>
        <taxon>rosids</taxon>
        <taxon>fabids</taxon>
        <taxon>Fabales</taxon>
        <taxon>Fabaceae</taxon>
        <taxon>Papilionoideae</taxon>
        <taxon>50 kb inversion clade</taxon>
        <taxon>dalbergioids sensu lato</taxon>
        <taxon>Dalbergieae</taxon>
        <taxon>Pterocarpus clade</taxon>
        <taxon>Stylosanthes</taxon>
    </lineage>
</organism>
<keyword evidence="2" id="KW-1185">Reference proteome</keyword>